<keyword evidence="1" id="KW-0479">Metal-binding</keyword>
<dbReference type="CDD" id="cd12148">
    <property type="entry name" value="fungal_TF_MHR"/>
    <property type="match status" value="1"/>
</dbReference>
<dbReference type="EMBL" id="JAZAVJ010000008">
    <property type="protein sequence ID" value="KAK7423672.1"/>
    <property type="molecule type" value="Genomic_DNA"/>
</dbReference>
<gene>
    <name evidence="8" type="ORF">QQX98_000862</name>
</gene>
<organism evidence="8 9">
    <name type="scientific">Neonectria punicea</name>
    <dbReference type="NCBI Taxonomy" id="979145"/>
    <lineage>
        <taxon>Eukaryota</taxon>
        <taxon>Fungi</taxon>
        <taxon>Dikarya</taxon>
        <taxon>Ascomycota</taxon>
        <taxon>Pezizomycotina</taxon>
        <taxon>Sordariomycetes</taxon>
        <taxon>Hypocreomycetidae</taxon>
        <taxon>Hypocreales</taxon>
        <taxon>Nectriaceae</taxon>
        <taxon>Neonectria</taxon>
    </lineage>
</organism>
<dbReference type="PANTHER" id="PTHR31313">
    <property type="entry name" value="TY1 ENHANCER ACTIVATOR"/>
    <property type="match status" value="1"/>
</dbReference>
<accession>A0ABR1HR55</accession>
<keyword evidence="5" id="KW-0804">Transcription</keyword>
<feature type="domain" description="Xylanolytic transcriptional activator regulatory" evidence="7">
    <location>
        <begin position="264"/>
        <end position="341"/>
    </location>
</feature>
<keyword evidence="9" id="KW-1185">Reference proteome</keyword>
<dbReference type="SMART" id="SM00906">
    <property type="entry name" value="Fungal_trans"/>
    <property type="match status" value="1"/>
</dbReference>
<comment type="caution">
    <text evidence="8">The sequence shown here is derived from an EMBL/GenBank/DDBJ whole genome shotgun (WGS) entry which is preliminary data.</text>
</comment>
<sequence>MPPAKGKARNINCEYTTETDNRGTAPISYVHLLQARINLLEQVLRLHSIDIDESVAQLTALNASPLASTSLASDASSPAFEQLCTDFEGALCFDESSNFDHEGEARFFGTTSGRLEFESPEAIETKDPPSLAPSLQHLKAYPQALQIENNISDDLMSHLIDLYFKWEQPWLQVVDEELFRHSRQENGRYYSPLLLNCILAIGSRYCDRPEVRSDRDDPHTAGQPFLDTAEVLLHFDLKWPSITTIQSLAILAVLYVAIGSDAAGWLHHGMAIRLALDMGLNLDSSVLAGSSRIAPQEVHIRRQIYWALYCTDKLWASYTGRVCTMLDSQGMVSLPPIPDSDTDTHPQLTTSSPNNTLVMHLHRALSTHCLILENILRSLYPLKRLPQPAQMESLFSSYLLRLKNWYYQLPPGLKVNQSGSKSTFPHAYTLKMVYHTSIILLARPFLNRSRRQAQADATHDALAKKATILCSEAAKEICLIGEQYRATFGSFRRSPITATHCTLSAALVLLRGQSAKEGKETGPHLDLFKSCIKTLQELSESWTPPGRYWKSLLRMTEQRQEPVSGPKTAANELREHEQAQGKPRPSHAKHTLENTLDETHQSQEAVSLFAQEEMQQDEMTFDFNDPVWPGFAPNILTTLPEDYINFDSQDFWL</sequence>
<evidence type="ECO:0000256" key="6">
    <source>
        <dbReference type="ARBA" id="ARBA00023242"/>
    </source>
</evidence>
<keyword evidence="6" id="KW-0539">Nucleus</keyword>
<evidence type="ECO:0000256" key="2">
    <source>
        <dbReference type="ARBA" id="ARBA00022833"/>
    </source>
</evidence>
<dbReference type="InterPro" id="IPR051615">
    <property type="entry name" value="Transcr_Regulatory_Elem"/>
</dbReference>
<keyword evidence="2" id="KW-0862">Zinc</keyword>
<proteinExistence type="predicted"/>
<name>A0ABR1HR55_9HYPO</name>
<evidence type="ECO:0000313" key="8">
    <source>
        <dbReference type="EMBL" id="KAK7423672.1"/>
    </source>
</evidence>
<evidence type="ECO:0000259" key="7">
    <source>
        <dbReference type="SMART" id="SM00906"/>
    </source>
</evidence>
<evidence type="ECO:0000256" key="4">
    <source>
        <dbReference type="ARBA" id="ARBA00023125"/>
    </source>
</evidence>
<dbReference type="Pfam" id="PF04082">
    <property type="entry name" value="Fungal_trans"/>
    <property type="match status" value="1"/>
</dbReference>
<dbReference type="InterPro" id="IPR007219">
    <property type="entry name" value="XnlR_reg_dom"/>
</dbReference>
<evidence type="ECO:0000256" key="1">
    <source>
        <dbReference type="ARBA" id="ARBA00022723"/>
    </source>
</evidence>
<evidence type="ECO:0000313" key="9">
    <source>
        <dbReference type="Proteomes" id="UP001498476"/>
    </source>
</evidence>
<reference evidence="8 9" key="1">
    <citation type="journal article" date="2025" name="Microbiol. Resour. Announc.">
        <title>Draft genome sequences for Neonectria magnoliae and Neonectria punicea, canker pathogens of Liriodendron tulipifera and Acer saccharum in West Virginia.</title>
        <authorList>
            <person name="Petronek H.M."/>
            <person name="Kasson M.T."/>
            <person name="Metheny A.M."/>
            <person name="Stauder C.M."/>
            <person name="Lovett B."/>
            <person name="Lynch S.C."/>
            <person name="Garnas J.R."/>
            <person name="Kasson L.R."/>
            <person name="Stajich J.E."/>
        </authorList>
    </citation>
    <scope>NUCLEOTIDE SEQUENCE [LARGE SCALE GENOMIC DNA]</scope>
    <source>
        <strain evidence="8 9">NRRL 64653</strain>
    </source>
</reference>
<keyword evidence="4" id="KW-0238">DNA-binding</keyword>
<dbReference type="Proteomes" id="UP001498476">
    <property type="component" value="Unassembled WGS sequence"/>
</dbReference>
<keyword evidence="3" id="KW-0805">Transcription regulation</keyword>
<dbReference type="PANTHER" id="PTHR31313:SF83">
    <property type="entry name" value="ZN(II)2CYS6 TRANSCRIPTION FACTOR (EUROFUNG)"/>
    <property type="match status" value="1"/>
</dbReference>
<evidence type="ECO:0000256" key="3">
    <source>
        <dbReference type="ARBA" id="ARBA00023015"/>
    </source>
</evidence>
<protein>
    <recommendedName>
        <fullName evidence="7">Xylanolytic transcriptional activator regulatory domain-containing protein</fullName>
    </recommendedName>
</protein>
<evidence type="ECO:0000256" key="5">
    <source>
        <dbReference type="ARBA" id="ARBA00023163"/>
    </source>
</evidence>